<feature type="domain" description="Glycosyltransferase 61 catalytic" evidence="8">
    <location>
        <begin position="157"/>
        <end position="383"/>
    </location>
</feature>
<accession>A0A4Q1BPW7</accession>
<proteinExistence type="predicted"/>
<protein>
    <recommendedName>
        <fullName evidence="8">Glycosyltransferase 61 catalytic domain-containing protein</fullName>
    </recommendedName>
</protein>
<dbReference type="PANTHER" id="PTHR20961:SF38">
    <property type="entry name" value="PROTEIN O-LINKED-MANNOSE BETA-1,4-N-ACETYLGLUCOSAMINYLTRANSFERASE 2"/>
    <property type="match status" value="1"/>
</dbReference>
<evidence type="ECO:0000256" key="7">
    <source>
        <dbReference type="ARBA" id="ARBA00023180"/>
    </source>
</evidence>
<keyword evidence="10" id="KW-1185">Reference proteome</keyword>
<dbReference type="EMBL" id="SDIL01000026">
    <property type="protein sequence ID" value="RXK39812.1"/>
    <property type="molecule type" value="Genomic_DNA"/>
</dbReference>
<dbReference type="InParanoid" id="A0A4Q1BPW7"/>
<keyword evidence="3" id="KW-0808">Transferase</keyword>
<keyword evidence="7" id="KW-0325">Glycoprotein</keyword>
<evidence type="ECO:0000256" key="3">
    <source>
        <dbReference type="ARBA" id="ARBA00022679"/>
    </source>
</evidence>
<dbReference type="VEuPathDB" id="FungiDB:TREMEDRAFT_73612"/>
<sequence>MSLFLPLRRYWPIALGLITIYLILFRSSLPFYPQPDITQYTSDIGFLPTKVLSHVPGYTILENAYYHGGKIRIYTEEPWAFPAIDDIARHEDDDRVTEHSDVEIIQILGDAWSYDNDPVWLRFPHMLHHEMVTLGQSAEEVPGVTFGTMDRQYLNHYYHFIGEHLFPLWKVWAKAYERYHVPEPMVSHMSFFNADSGPSDVRGVDTSHRWADRAGVNTYTLNKAFPGIKITTKDEWDPIASSNRLLRFPYLLLTSRRAGHGGPNSAFKPYGDVLRLPIGTQDWWADMRERLLAGHSAEYGPARESRPVITYLSRQSTGRRLANESHDALVEELETLSKSGRAEVRYEVFEDTSIPEQWARIARTTILLGVHGNGLTHIIFLPINPGSAVYELQPENCQINDYAPLALARGIPHWIVQNDRMCGPTECGIRGCHEGARINSEDIKVDSRALVDHIRGRLGIPPRGH</sequence>
<evidence type="ECO:0000256" key="2">
    <source>
        <dbReference type="ARBA" id="ARBA00022676"/>
    </source>
</evidence>
<dbReference type="GO" id="GO:0097363">
    <property type="term" value="F:protein O-acetylglucosaminyltransferase activity"/>
    <property type="evidence" value="ECO:0007669"/>
    <property type="project" value="TreeGrafter"/>
</dbReference>
<evidence type="ECO:0000256" key="4">
    <source>
        <dbReference type="ARBA" id="ARBA00022692"/>
    </source>
</evidence>
<dbReference type="PANTHER" id="PTHR20961">
    <property type="entry name" value="GLYCOSYLTRANSFERASE"/>
    <property type="match status" value="1"/>
</dbReference>
<keyword evidence="2" id="KW-0328">Glycosyltransferase</keyword>
<keyword evidence="5" id="KW-1133">Transmembrane helix</keyword>
<organism evidence="9 10">
    <name type="scientific">Tremella mesenterica</name>
    <name type="common">Jelly fungus</name>
    <dbReference type="NCBI Taxonomy" id="5217"/>
    <lineage>
        <taxon>Eukaryota</taxon>
        <taxon>Fungi</taxon>
        <taxon>Dikarya</taxon>
        <taxon>Basidiomycota</taxon>
        <taxon>Agaricomycotina</taxon>
        <taxon>Tremellomycetes</taxon>
        <taxon>Tremellales</taxon>
        <taxon>Tremellaceae</taxon>
        <taxon>Tremella</taxon>
    </lineage>
</organism>
<reference evidence="9 10" key="1">
    <citation type="submission" date="2016-06" db="EMBL/GenBank/DDBJ databases">
        <title>Evolution of pathogenesis and genome organization in the Tremellales.</title>
        <authorList>
            <person name="Cuomo C."/>
            <person name="Litvintseva A."/>
            <person name="Heitman J."/>
            <person name="Chen Y."/>
            <person name="Sun S."/>
            <person name="Springer D."/>
            <person name="Dromer F."/>
            <person name="Young S."/>
            <person name="Zeng Q."/>
            <person name="Chapman S."/>
            <person name="Gujja S."/>
            <person name="Saif S."/>
            <person name="Birren B."/>
        </authorList>
    </citation>
    <scope>NUCLEOTIDE SEQUENCE [LARGE SCALE GENOMIC DNA]</scope>
    <source>
        <strain evidence="9 10">ATCC 28783</strain>
    </source>
</reference>
<evidence type="ECO:0000259" key="8">
    <source>
        <dbReference type="Pfam" id="PF04577"/>
    </source>
</evidence>
<comment type="caution">
    <text evidence="9">The sequence shown here is derived from an EMBL/GenBank/DDBJ whole genome shotgun (WGS) entry which is preliminary data.</text>
</comment>
<keyword evidence="6" id="KW-0472">Membrane</keyword>
<keyword evidence="4" id="KW-0812">Transmembrane</keyword>
<evidence type="ECO:0000313" key="9">
    <source>
        <dbReference type="EMBL" id="RXK39812.1"/>
    </source>
</evidence>
<name>A0A4Q1BPW7_TREME</name>
<evidence type="ECO:0000256" key="1">
    <source>
        <dbReference type="ARBA" id="ARBA00004167"/>
    </source>
</evidence>
<dbReference type="GO" id="GO:0016020">
    <property type="term" value="C:membrane"/>
    <property type="evidence" value="ECO:0007669"/>
    <property type="project" value="UniProtKB-SubCell"/>
</dbReference>
<dbReference type="GO" id="GO:0035269">
    <property type="term" value="P:protein O-linked glycosylation via mannose"/>
    <property type="evidence" value="ECO:0007669"/>
    <property type="project" value="TreeGrafter"/>
</dbReference>
<evidence type="ECO:0000256" key="5">
    <source>
        <dbReference type="ARBA" id="ARBA00022989"/>
    </source>
</evidence>
<dbReference type="InterPro" id="IPR049625">
    <property type="entry name" value="Glyco_transf_61_cat"/>
</dbReference>
<dbReference type="InterPro" id="IPR007657">
    <property type="entry name" value="Glycosyltransferase_61"/>
</dbReference>
<gene>
    <name evidence="9" type="ORF">M231_02867</name>
</gene>
<evidence type="ECO:0000256" key="6">
    <source>
        <dbReference type="ARBA" id="ARBA00023136"/>
    </source>
</evidence>
<comment type="subcellular location">
    <subcellularLocation>
        <location evidence="1">Membrane</location>
        <topology evidence="1">Single-pass membrane protein</topology>
    </subcellularLocation>
</comment>
<evidence type="ECO:0000313" key="10">
    <source>
        <dbReference type="Proteomes" id="UP000289152"/>
    </source>
</evidence>
<dbReference type="Pfam" id="PF04577">
    <property type="entry name" value="Glyco_transf_61"/>
    <property type="match status" value="1"/>
</dbReference>
<dbReference type="Proteomes" id="UP000289152">
    <property type="component" value="Unassembled WGS sequence"/>
</dbReference>
<dbReference type="OrthoDB" id="529273at2759"/>
<dbReference type="AlphaFoldDB" id="A0A4Q1BPW7"/>
<dbReference type="GO" id="GO:0005783">
    <property type="term" value="C:endoplasmic reticulum"/>
    <property type="evidence" value="ECO:0007669"/>
    <property type="project" value="TreeGrafter"/>
</dbReference>